<dbReference type="OrthoDB" id="9970274at2759"/>
<dbReference type="PANTHER" id="PTHR31960">
    <property type="entry name" value="F-BOX PROTEIN PP2-A15"/>
    <property type="match status" value="1"/>
</dbReference>
<gene>
    <name evidence="2" type="ORF">SI8410_02003077</name>
</gene>
<name>A0A7I8K410_SPIIN</name>
<sequence>MGAGASSILWPDGEECNAPGLGDLPEACVASVLMHLDPPEICRLARLNRAFQGAASADFVWESKLPNNYGYLLEKIASEEEAEQKNRAGGKRLGKKEIYAMLCRPNPFDGGNKIFWLNKYKGGICMPISSKALYITGIDDRRYWNHIPTDESRFHTVAYLQQTWWFEVDGEIEFCFPPGTYSLFFRLHLGRPCKRLGRRVCNSEHVHGWEIKPVQFQLATSTGLGTQRQCFLEEPGSWVHYEVGDFVVESSAVPTRIKFSMMQIDCTHTKGGLCVDSAVIYPHGVRPERVSVDSRFRKTL</sequence>
<accession>A0A7I8K410</accession>
<dbReference type="CDD" id="cd22162">
    <property type="entry name" value="F-box_AtSKIP3-like"/>
    <property type="match status" value="1"/>
</dbReference>
<dbReference type="PROSITE" id="PS50181">
    <property type="entry name" value="FBOX"/>
    <property type="match status" value="1"/>
</dbReference>
<dbReference type="Pfam" id="PF14299">
    <property type="entry name" value="PP2"/>
    <property type="match status" value="1"/>
</dbReference>
<proteinExistence type="predicted"/>
<evidence type="ECO:0000313" key="3">
    <source>
        <dbReference type="Proteomes" id="UP000663760"/>
    </source>
</evidence>
<dbReference type="InterPro" id="IPR001810">
    <property type="entry name" value="F-box_dom"/>
</dbReference>
<dbReference type="Proteomes" id="UP000663760">
    <property type="component" value="Chromosome 2"/>
</dbReference>
<dbReference type="EMBL" id="LR746265">
    <property type="protein sequence ID" value="CAA7391863.1"/>
    <property type="molecule type" value="Genomic_DNA"/>
</dbReference>
<dbReference type="SUPFAM" id="SSF81383">
    <property type="entry name" value="F-box domain"/>
    <property type="match status" value="1"/>
</dbReference>
<feature type="domain" description="F-box" evidence="1">
    <location>
        <begin position="18"/>
        <end position="64"/>
    </location>
</feature>
<dbReference type="AlphaFoldDB" id="A0A7I8K410"/>
<reference evidence="2" key="1">
    <citation type="submission" date="2020-02" db="EMBL/GenBank/DDBJ databases">
        <authorList>
            <person name="Scholz U."/>
            <person name="Mascher M."/>
            <person name="Fiebig A."/>
        </authorList>
    </citation>
    <scope>NUCLEOTIDE SEQUENCE</scope>
</reference>
<protein>
    <recommendedName>
        <fullName evidence="1">F-box domain-containing protein</fullName>
    </recommendedName>
</protein>
<dbReference type="InterPro" id="IPR036047">
    <property type="entry name" value="F-box-like_dom_sf"/>
</dbReference>
<evidence type="ECO:0000313" key="2">
    <source>
        <dbReference type="EMBL" id="CAA7391863.1"/>
    </source>
</evidence>
<organism evidence="2 3">
    <name type="scientific">Spirodela intermedia</name>
    <name type="common">Intermediate duckweed</name>
    <dbReference type="NCBI Taxonomy" id="51605"/>
    <lineage>
        <taxon>Eukaryota</taxon>
        <taxon>Viridiplantae</taxon>
        <taxon>Streptophyta</taxon>
        <taxon>Embryophyta</taxon>
        <taxon>Tracheophyta</taxon>
        <taxon>Spermatophyta</taxon>
        <taxon>Magnoliopsida</taxon>
        <taxon>Liliopsida</taxon>
        <taxon>Araceae</taxon>
        <taxon>Lemnoideae</taxon>
        <taxon>Spirodela</taxon>
    </lineage>
</organism>
<dbReference type="InterPro" id="IPR025886">
    <property type="entry name" value="PP2-like"/>
</dbReference>
<evidence type="ECO:0000259" key="1">
    <source>
        <dbReference type="PROSITE" id="PS50181"/>
    </source>
</evidence>
<dbReference type="PANTHER" id="PTHR31960:SF30">
    <property type="entry name" value="OS04G0571300 PROTEIN"/>
    <property type="match status" value="1"/>
</dbReference>
<keyword evidence="3" id="KW-1185">Reference proteome</keyword>